<name>A0A1B6Q916_SORBI</name>
<dbReference type="Gramene" id="KXG34409">
    <property type="protein sequence ID" value="KXG34409"/>
    <property type="gene ID" value="SORBI_3002G035400"/>
</dbReference>
<reference evidence="2" key="2">
    <citation type="journal article" date="2018" name="Plant J.">
        <title>The Sorghum bicolor reference genome: improved assembly, gene annotations, a transcriptome atlas, and signatures of genome organization.</title>
        <authorList>
            <person name="McCormick R.F."/>
            <person name="Truong S.K."/>
            <person name="Sreedasyam A."/>
            <person name="Jenkins J."/>
            <person name="Shu S."/>
            <person name="Sims D."/>
            <person name="Kennedy M."/>
            <person name="Amirebrahimi M."/>
            <person name="Weers B.D."/>
            <person name="McKinley B."/>
            <person name="Mattison A."/>
            <person name="Morishige D.T."/>
            <person name="Grimwood J."/>
            <person name="Schmutz J."/>
            <person name="Mullet J.E."/>
        </authorList>
    </citation>
    <scope>NUCLEOTIDE SEQUENCE [LARGE SCALE GENOMIC DNA]</scope>
    <source>
        <strain evidence="2">cv. BTx623</strain>
    </source>
</reference>
<organism evidence="1 2">
    <name type="scientific">Sorghum bicolor</name>
    <name type="common">Sorghum</name>
    <name type="synonym">Sorghum vulgare</name>
    <dbReference type="NCBI Taxonomy" id="4558"/>
    <lineage>
        <taxon>Eukaryota</taxon>
        <taxon>Viridiplantae</taxon>
        <taxon>Streptophyta</taxon>
        <taxon>Embryophyta</taxon>
        <taxon>Tracheophyta</taxon>
        <taxon>Spermatophyta</taxon>
        <taxon>Magnoliopsida</taxon>
        <taxon>Liliopsida</taxon>
        <taxon>Poales</taxon>
        <taxon>Poaceae</taxon>
        <taxon>PACMAD clade</taxon>
        <taxon>Panicoideae</taxon>
        <taxon>Andropogonodae</taxon>
        <taxon>Andropogoneae</taxon>
        <taxon>Sorghinae</taxon>
        <taxon>Sorghum</taxon>
    </lineage>
</organism>
<dbReference type="OMA" id="IWLQREL"/>
<keyword evidence="2" id="KW-1185">Reference proteome</keyword>
<accession>A0A1B6Q916</accession>
<dbReference type="AlphaFoldDB" id="A0A1B6Q916"/>
<reference evidence="1 2" key="1">
    <citation type="journal article" date="2009" name="Nature">
        <title>The Sorghum bicolor genome and the diversification of grasses.</title>
        <authorList>
            <person name="Paterson A.H."/>
            <person name="Bowers J.E."/>
            <person name="Bruggmann R."/>
            <person name="Dubchak I."/>
            <person name="Grimwood J."/>
            <person name="Gundlach H."/>
            <person name="Haberer G."/>
            <person name="Hellsten U."/>
            <person name="Mitros T."/>
            <person name="Poliakov A."/>
            <person name="Schmutz J."/>
            <person name="Spannagl M."/>
            <person name="Tang H."/>
            <person name="Wang X."/>
            <person name="Wicker T."/>
            <person name="Bharti A.K."/>
            <person name="Chapman J."/>
            <person name="Feltus F.A."/>
            <person name="Gowik U."/>
            <person name="Grigoriev I.V."/>
            <person name="Lyons E."/>
            <person name="Maher C.A."/>
            <person name="Martis M."/>
            <person name="Narechania A."/>
            <person name="Otillar R.P."/>
            <person name="Penning B.W."/>
            <person name="Salamov A.A."/>
            <person name="Wang Y."/>
            <person name="Zhang L."/>
            <person name="Carpita N.C."/>
            <person name="Freeling M."/>
            <person name="Gingle A.R."/>
            <person name="Hash C.T."/>
            <person name="Keller B."/>
            <person name="Klein P."/>
            <person name="Kresovich S."/>
            <person name="McCann M.C."/>
            <person name="Ming R."/>
            <person name="Peterson D.G."/>
            <person name="Mehboob-ur-Rahman"/>
            <person name="Ware D."/>
            <person name="Westhoff P."/>
            <person name="Mayer K.F."/>
            <person name="Messing J."/>
            <person name="Rokhsar D.S."/>
        </authorList>
    </citation>
    <scope>NUCLEOTIDE SEQUENCE [LARGE SCALE GENOMIC DNA]</scope>
    <source>
        <strain evidence="2">cv. BTx623</strain>
    </source>
</reference>
<evidence type="ECO:0000313" key="1">
    <source>
        <dbReference type="EMBL" id="KXG34409.1"/>
    </source>
</evidence>
<evidence type="ECO:0000313" key="2">
    <source>
        <dbReference type="Proteomes" id="UP000000768"/>
    </source>
</evidence>
<sequence>MVSAAARLGLRAPVLGARALLGAPALLRNPAIGAPALLRNPALGAPALLRAPVLFGAPALFRAPVTTNAADVAKKPTTKVAPDSANLIWLQRELTEVSASSAARFGALHREILSMSAQLKKAQADHDNTILQCQRDVCHVIWRSGIVGVSLFLITLNELVDM</sequence>
<protein>
    <submittedName>
        <fullName evidence="1">Uncharacterized protein</fullName>
    </submittedName>
</protein>
<dbReference type="InParanoid" id="A0A1B6Q916"/>
<proteinExistence type="predicted"/>
<dbReference type="EMBL" id="CM000761">
    <property type="protein sequence ID" value="KXG34409.1"/>
    <property type="molecule type" value="Genomic_DNA"/>
</dbReference>
<dbReference type="Proteomes" id="UP000000768">
    <property type="component" value="Chromosome 2"/>
</dbReference>
<gene>
    <name evidence="1" type="ORF">SORBI_3002G035400</name>
</gene>